<dbReference type="PANTHER" id="PTHR10462:SF53">
    <property type="entry name" value="HISTO-BLOOD GROUP ABO SYSTEM TRANSFERASE 1-LIKE"/>
    <property type="match status" value="1"/>
</dbReference>
<keyword evidence="6" id="KW-0479">Metal-binding</keyword>
<evidence type="ECO:0000256" key="5">
    <source>
        <dbReference type="PIRSR" id="PIRSR605076-2"/>
    </source>
</evidence>
<feature type="binding site" evidence="5">
    <location>
        <position position="111"/>
    </location>
    <ligand>
        <name>UDP-N-acetyl-alpha-D-galactosamine</name>
        <dbReference type="ChEBI" id="CHEBI:67138"/>
    </ligand>
</feature>
<dbReference type="InterPro" id="IPR005076">
    <property type="entry name" value="Glyco_trans_6"/>
</dbReference>
<keyword evidence="2" id="KW-0328">Glycosyltransferase</keyword>
<reference evidence="7" key="1">
    <citation type="submission" date="2025-05" db="UniProtKB">
        <authorList>
            <consortium name="Ensembl"/>
        </authorList>
    </citation>
    <scope>IDENTIFICATION</scope>
</reference>
<comment type="similarity">
    <text evidence="1">Belongs to the glycosyltransferase 6 family.</text>
</comment>
<feature type="binding site" evidence="5">
    <location>
        <begin position="106"/>
        <end position="108"/>
    </location>
    <ligand>
        <name>UDP-N-acetyl-alpha-D-galactosamine</name>
        <dbReference type="ChEBI" id="CHEBI:67138"/>
    </ligand>
</feature>
<dbReference type="InterPro" id="IPR029044">
    <property type="entry name" value="Nucleotide-diphossugar_trans"/>
</dbReference>
<dbReference type="GO" id="GO:0005975">
    <property type="term" value="P:carbohydrate metabolic process"/>
    <property type="evidence" value="ECO:0007669"/>
    <property type="project" value="InterPro"/>
</dbReference>
<proteinExistence type="inferred from homology"/>
<accession>A0A8C4QTZ5</accession>
<feature type="binding site" evidence="6">
    <location>
        <position position="201"/>
    </location>
    <ligand>
        <name>Mn(2+)</name>
        <dbReference type="ChEBI" id="CHEBI:29035"/>
    </ligand>
</feature>
<feature type="binding site" evidence="6">
    <location>
        <position position="199"/>
    </location>
    <ligand>
        <name>Mn(2+)</name>
        <dbReference type="ChEBI" id="CHEBI:29035"/>
    </ligand>
</feature>
<evidence type="ECO:0000256" key="6">
    <source>
        <dbReference type="PIRSR" id="PIRSR605076-3"/>
    </source>
</evidence>
<evidence type="ECO:0000313" key="8">
    <source>
        <dbReference type="Proteomes" id="UP000694388"/>
    </source>
</evidence>
<evidence type="ECO:0000313" key="7">
    <source>
        <dbReference type="Ensembl" id="ENSEBUP00000020546.1"/>
    </source>
</evidence>
<name>A0A8C4QTZ5_EPTBU</name>
<organism evidence="7 8">
    <name type="scientific">Eptatretus burgeri</name>
    <name type="common">Inshore hagfish</name>
    <dbReference type="NCBI Taxonomy" id="7764"/>
    <lineage>
        <taxon>Eukaryota</taxon>
        <taxon>Metazoa</taxon>
        <taxon>Chordata</taxon>
        <taxon>Craniata</taxon>
        <taxon>Vertebrata</taxon>
        <taxon>Cyclostomata</taxon>
        <taxon>Myxini</taxon>
        <taxon>Myxiniformes</taxon>
        <taxon>Myxinidae</taxon>
        <taxon>Eptatretinae</taxon>
        <taxon>Eptatretus</taxon>
    </lineage>
</organism>
<dbReference type="Pfam" id="PF03414">
    <property type="entry name" value="Glyco_transf_6"/>
    <property type="match status" value="1"/>
</dbReference>
<dbReference type="Ensembl" id="ENSEBUT00000021136.1">
    <property type="protein sequence ID" value="ENSEBUP00000020559.1"/>
    <property type="gene ID" value="ENSEBUG00000012726.1"/>
</dbReference>
<feature type="binding site" evidence="5">
    <location>
        <position position="221"/>
    </location>
    <ligand>
        <name>an alpha-L-fucosyl-(1-&gt;2)-beta-D-galactosyl derivative</name>
        <dbReference type="ChEBI" id="CHEBI:140327"/>
    </ligand>
</feature>
<dbReference type="Proteomes" id="UP000694388">
    <property type="component" value="Unplaced"/>
</dbReference>
<protein>
    <submittedName>
        <fullName evidence="7">Globoside alpha-1,3-N-acetylgalactosaminyltransferase 1 (FORS blood group)</fullName>
    </submittedName>
</protein>
<evidence type="ECO:0000256" key="2">
    <source>
        <dbReference type="ARBA" id="ARBA00022676"/>
    </source>
</evidence>
<feature type="active site" description="Nucleophile" evidence="4">
    <location>
        <position position="291"/>
    </location>
</feature>
<dbReference type="OMA" id="TNFPYER"/>
<feature type="binding site" evidence="5">
    <location>
        <begin position="199"/>
        <end position="201"/>
    </location>
    <ligand>
        <name>UDP-N-acetyl-alpha-D-galactosamine</name>
        <dbReference type="ChEBI" id="CHEBI:67138"/>
    </ligand>
</feature>
<dbReference type="PANTHER" id="PTHR10462">
    <property type="entry name" value="GLYCOSYLTRANSFERASE-RELATED"/>
    <property type="match status" value="1"/>
</dbReference>
<dbReference type="Ensembl" id="ENSEBUT00000021167.1">
    <property type="protein sequence ID" value="ENSEBUP00000020591.1"/>
    <property type="gene ID" value="ENSEBUG00000012726.1"/>
</dbReference>
<dbReference type="GO" id="GO:0016020">
    <property type="term" value="C:membrane"/>
    <property type="evidence" value="ECO:0007669"/>
    <property type="project" value="InterPro"/>
</dbReference>
<dbReference type="SUPFAM" id="SSF53448">
    <property type="entry name" value="Nucleotide-diphospho-sugar transferases"/>
    <property type="match status" value="1"/>
</dbReference>
<evidence type="ECO:0000256" key="3">
    <source>
        <dbReference type="ARBA" id="ARBA00022679"/>
    </source>
</evidence>
<comment type="cofactor">
    <cofactor evidence="6">
        <name>Mn(2+)</name>
        <dbReference type="ChEBI" id="CHEBI:29035"/>
    </cofactor>
    <text evidence="6">Binds 1 Mn(2+) ion per subunit.</text>
</comment>
<dbReference type="GO" id="GO:0016758">
    <property type="term" value="F:hexosyltransferase activity"/>
    <property type="evidence" value="ECO:0007669"/>
    <property type="project" value="InterPro"/>
</dbReference>
<keyword evidence="3" id="KW-0808">Transferase</keyword>
<dbReference type="GO" id="GO:0031982">
    <property type="term" value="C:vesicle"/>
    <property type="evidence" value="ECO:0007669"/>
    <property type="project" value="TreeGrafter"/>
</dbReference>
<dbReference type="Gene3D" id="3.90.550.10">
    <property type="entry name" value="Spore Coat Polysaccharide Biosynthesis Protein SpsA, Chain A"/>
    <property type="match status" value="1"/>
</dbReference>
<dbReference type="Ensembl" id="ENSEBUT00000021150.1">
    <property type="protein sequence ID" value="ENSEBUP00000020574.1"/>
    <property type="gene ID" value="ENSEBUG00000012726.1"/>
</dbReference>
<dbReference type="GO" id="GO:0005794">
    <property type="term" value="C:Golgi apparatus"/>
    <property type="evidence" value="ECO:0007669"/>
    <property type="project" value="TreeGrafter"/>
</dbReference>
<dbReference type="Ensembl" id="ENSEBUT00000021122.1">
    <property type="protein sequence ID" value="ENSEBUP00000020546.1"/>
    <property type="gene ID" value="ENSEBUG00000012726.1"/>
</dbReference>
<sequence>MEKKYLLILLVITLVLLPVHFLQKIFTLHKQCTNCFFLQEKHMVKEKSFLTPGFNMDEFTAIQQTRVDVLTLTPWIAPIVWDGTFDPAVVHALHPPDNLSIILAVFVVGNYWSFLQPFLESAGKYFMPGYNVTFVVLTERVGENAPTVSLGGPGRTVKMMQAEKFDAWHENALRRMPRLLQMLEDNELHFKPDYFFTIDVDMLFKAEVGPEILSDLVTFLHPGYFGTSRSHFPYERRQASLAYLSQTQGTFYFGGAFYGGHPESVIAMLRQCWANLQDDASRGIIAVWNEESHLNHYFALKRPPTLVLSPEYCWASNWALPSQVHFARVFSVAKNNFRLHGKR</sequence>
<dbReference type="GO" id="GO:0046872">
    <property type="term" value="F:metal ion binding"/>
    <property type="evidence" value="ECO:0007669"/>
    <property type="project" value="UniProtKB-KW"/>
</dbReference>
<dbReference type="AlphaFoldDB" id="A0A8C4QTZ5"/>
<feature type="binding site" evidence="5">
    <location>
        <position position="291"/>
    </location>
    <ligand>
        <name>an alpha-L-fucosyl-(1-&gt;2)-beta-D-galactosyl derivative</name>
        <dbReference type="ChEBI" id="CHEBI:140327"/>
    </ligand>
</feature>
<evidence type="ECO:0000256" key="4">
    <source>
        <dbReference type="PIRSR" id="PIRSR605076-1"/>
    </source>
</evidence>
<keyword evidence="8" id="KW-1185">Reference proteome</keyword>
<keyword evidence="6" id="KW-0464">Manganese</keyword>
<dbReference type="GeneTree" id="ENSGT00950000182858"/>
<evidence type="ECO:0000256" key="1">
    <source>
        <dbReference type="ARBA" id="ARBA00010413"/>
    </source>
</evidence>